<keyword evidence="11" id="KW-1185">Reference proteome</keyword>
<dbReference type="GO" id="GO:0005743">
    <property type="term" value="C:mitochondrial inner membrane"/>
    <property type="evidence" value="ECO:0007669"/>
    <property type="project" value="UniProtKB-SubCell"/>
</dbReference>
<gene>
    <name evidence="10" type="ORF">CPELLU_LOCUS2115</name>
</gene>
<protein>
    <submittedName>
        <fullName evidence="10">8619_t:CDS:1</fullName>
    </submittedName>
</protein>
<proteinExistence type="inferred from homology"/>
<keyword evidence="4" id="KW-0679">Respiratory chain</keyword>
<reference evidence="10" key="1">
    <citation type="submission" date="2021-06" db="EMBL/GenBank/DDBJ databases">
        <authorList>
            <person name="Kallberg Y."/>
            <person name="Tangrot J."/>
            <person name="Rosling A."/>
        </authorList>
    </citation>
    <scope>NUCLEOTIDE SEQUENCE</scope>
    <source>
        <strain evidence="10">FL966</strain>
    </source>
</reference>
<evidence type="ECO:0000313" key="10">
    <source>
        <dbReference type="EMBL" id="CAG8493905.1"/>
    </source>
</evidence>
<dbReference type="InterPro" id="IPR019377">
    <property type="entry name" value="NADH_UbQ_OxRdtase_su10"/>
</dbReference>
<comment type="similarity">
    <text evidence="2">Belongs to the complex I NDUFB10 subunit family.</text>
</comment>
<evidence type="ECO:0000256" key="8">
    <source>
        <dbReference type="ARBA" id="ARBA00023136"/>
    </source>
</evidence>
<dbReference type="Pfam" id="PF10249">
    <property type="entry name" value="NDUFB10"/>
    <property type="match status" value="1"/>
</dbReference>
<feature type="coiled-coil region" evidence="9">
    <location>
        <begin position="6"/>
        <end position="33"/>
    </location>
</feature>
<dbReference type="Proteomes" id="UP000789759">
    <property type="component" value="Unassembled WGS sequence"/>
</dbReference>
<dbReference type="PANTHER" id="PTHR13094">
    <property type="entry name" value="NADH-UBIQUINONE OXIDOREDUCTASE PDSW SUBUNIT"/>
    <property type="match status" value="1"/>
</dbReference>
<comment type="caution">
    <text evidence="10">The sequence shown here is derived from an EMBL/GenBank/DDBJ whole genome shotgun (WGS) entry which is preliminary data.</text>
</comment>
<dbReference type="InterPro" id="IPR039993">
    <property type="entry name" value="NDUFB10"/>
</dbReference>
<evidence type="ECO:0000256" key="2">
    <source>
        <dbReference type="ARBA" id="ARBA00008317"/>
    </source>
</evidence>
<keyword evidence="7" id="KW-0496">Mitochondrion</keyword>
<keyword evidence="5" id="KW-0999">Mitochondrion inner membrane</keyword>
<evidence type="ECO:0000256" key="5">
    <source>
        <dbReference type="ARBA" id="ARBA00022792"/>
    </source>
</evidence>
<dbReference type="PANTHER" id="PTHR13094:SF1">
    <property type="entry name" value="NADH DEHYDROGENASE [UBIQUINONE] 1 BETA SUBCOMPLEX SUBUNIT 10"/>
    <property type="match status" value="1"/>
</dbReference>
<dbReference type="GO" id="GO:0045271">
    <property type="term" value="C:respiratory chain complex I"/>
    <property type="evidence" value="ECO:0007669"/>
    <property type="project" value="UniProtKB-ARBA"/>
</dbReference>
<comment type="subcellular location">
    <subcellularLocation>
        <location evidence="1">Mitochondrion inner membrane</location>
        <topology evidence="1">Peripheral membrane protein</topology>
        <orientation evidence="1">Matrix side</orientation>
    </subcellularLocation>
</comment>
<evidence type="ECO:0000256" key="4">
    <source>
        <dbReference type="ARBA" id="ARBA00022660"/>
    </source>
</evidence>
<evidence type="ECO:0000256" key="1">
    <source>
        <dbReference type="ARBA" id="ARBA00004443"/>
    </source>
</evidence>
<dbReference type="EMBL" id="CAJVQA010000873">
    <property type="protein sequence ID" value="CAG8493905.1"/>
    <property type="molecule type" value="Genomic_DNA"/>
</dbReference>
<keyword evidence="3" id="KW-0813">Transport</keyword>
<name>A0A9N8WLW4_9GLOM</name>
<evidence type="ECO:0000256" key="9">
    <source>
        <dbReference type="SAM" id="Coils"/>
    </source>
</evidence>
<evidence type="ECO:0000256" key="7">
    <source>
        <dbReference type="ARBA" id="ARBA00023128"/>
    </source>
</evidence>
<accession>A0A9N8WLW4</accession>
<keyword evidence="9" id="KW-0175">Coiled coil</keyword>
<evidence type="ECO:0000256" key="3">
    <source>
        <dbReference type="ARBA" id="ARBA00022448"/>
    </source>
</evidence>
<evidence type="ECO:0000313" key="11">
    <source>
        <dbReference type="Proteomes" id="UP000789759"/>
    </source>
</evidence>
<keyword evidence="8" id="KW-0472">Membrane</keyword>
<dbReference type="AlphaFoldDB" id="A0A9N8WLW4"/>
<dbReference type="OrthoDB" id="10252718at2759"/>
<evidence type="ECO:0000256" key="6">
    <source>
        <dbReference type="ARBA" id="ARBA00022982"/>
    </source>
</evidence>
<sequence>MSNIEVQILKDKLAQLEKEIQEIDVLNTELLSLRPNAQIMASWEYTHKEFPKVPTLEEVDKSDVEAVKAAKDQQVREYWIKVMEIRLVRNQLIKCYKTEGVNHYKNCKKLADLYVELLKEYNSSKEKR</sequence>
<organism evidence="10 11">
    <name type="scientific">Cetraspora pellucida</name>
    <dbReference type="NCBI Taxonomy" id="1433469"/>
    <lineage>
        <taxon>Eukaryota</taxon>
        <taxon>Fungi</taxon>
        <taxon>Fungi incertae sedis</taxon>
        <taxon>Mucoromycota</taxon>
        <taxon>Glomeromycotina</taxon>
        <taxon>Glomeromycetes</taxon>
        <taxon>Diversisporales</taxon>
        <taxon>Gigasporaceae</taxon>
        <taxon>Cetraspora</taxon>
    </lineage>
</organism>
<keyword evidence="6" id="KW-0249">Electron transport</keyword>